<dbReference type="CDD" id="cd03215">
    <property type="entry name" value="ABC_Carb_Monos_II"/>
    <property type="match status" value="1"/>
</dbReference>
<dbReference type="CDD" id="cd03216">
    <property type="entry name" value="ABC_Carb_Monos_I"/>
    <property type="match status" value="1"/>
</dbReference>
<evidence type="ECO:0000313" key="7">
    <source>
        <dbReference type="Proteomes" id="UP001652442"/>
    </source>
</evidence>
<dbReference type="PROSITE" id="PS00211">
    <property type="entry name" value="ABC_TRANSPORTER_1"/>
    <property type="match status" value="1"/>
</dbReference>
<dbReference type="RefSeq" id="WP_158426296.1">
    <property type="nucleotide sequence ID" value="NZ_JAOQJQ010000009.1"/>
</dbReference>
<gene>
    <name evidence="6" type="ORF">OCV88_15210</name>
</gene>
<dbReference type="InterPro" id="IPR017871">
    <property type="entry name" value="ABC_transporter-like_CS"/>
</dbReference>
<dbReference type="EMBL" id="JAOQJQ010000009">
    <property type="protein sequence ID" value="MCU6763656.1"/>
    <property type="molecule type" value="Genomic_DNA"/>
</dbReference>
<organism evidence="6 7">
    <name type="scientific">Brotonthovivens ammoniilytica</name>
    <dbReference type="NCBI Taxonomy" id="2981725"/>
    <lineage>
        <taxon>Bacteria</taxon>
        <taxon>Bacillati</taxon>
        <taxon>Bacillota</taxon>
        <taxon>Clostridia</taxon>
        <taxon>Lachnospirales</taxon>
        <taxon>Lachnospiraceae</taxon>
        <taxon>Brotonthovivens</taxon>
    </lineage>
</organism>
<keyword evidence="7" id="KW-1185">Reference proteome</keyword>
<dbReference type="PROSITE" id="PS50893">
    <property type="entry name" value="ABC_TRANSPORTER_2"/>
    <property type="match status" value="2"/>
</dbReference>
<dbReference type="SMART" id="SM00382">
    <property type="entry name" value="AAA"/>
    <property type="match status" value="2"/>
</dbReference>
<dbReference type="GO" id="GO:0005524">
    <property type="term" value="F:ATP binding"/>
    <property type="evidence" value="ECO:0007669"/>
    <property type="project" value="UniProtKB-KW"/>
</dbReference>
<dbReference type="InterPro" id="IPR050107">
    <property type="entry name" value="ABC_carbohydrate_import_ATPase"/>
</dbReference>
<reference evidence="6 7" key="1">
    <citation type="journal article" date="2021" name="ISME Commun">
        <title>Automated analysis of genomic sequences facilitates high-throughput and comprehensive description of bacteria.</title>
        <authorList>
            <person name="Hitch T.C.A."/>
        </authorList>
    </citation>
    <scope>NUCLEOTIDE SEQUENCE [LARGE SCALE GENOMIC DNA]</scope>
    <source>
        <strain evidence="6 7">Sanger_109</strain>
    </source>
</reference>
<dbReference type="Pfam" id="PF00005">
    <property type="entry name" value="ABC_tran"/>
    <property type="match status" value="2"/>
</dbReference>
<evidence type="ECO:0000256" key="1">
    <source>
        <dbReference type="ARBA" id="ARBA00022448"/>
    </source>
</evidence>
<feature type="domain" description="ABC transporter" evidence="5">
    <location>
        <begin position="5"/>
        <end position="242"/>
    </location>
</feature>
<accession>A0ABT2TN83</accession>
<dbReference type="PANTHER" id="PTHR43790">
    <property type="entry name" value="CARBOHYDRATE TRANSPORT ATP-BINDING PROTEIN MG119-RELATED"/>
    <property type="match status" value="1"/>
</dbReference>
<feature type="domain" description="ABC transporter" evidence="5">
    <location>
        <begin position="246"/>
        <end position="496"/>
    </location>
</feature>
<dbReference type="Proteomes" id="UP001652442">
    <property type="component" value="Unassembled WGS sequence"/>
</dbReference>
<evidence type="ECO:0000256" key="4">
    <source>
        <dbReference type="ARBA" id="ARBA00022840"/>
    </source>
</evidence>
<evidence type="ECO:0000313" key="6">
    <source>
        <dbReference type="EMBL" id="MCU6763656.1"/>
    </source>
</evidence>
<name>A0ABT2TN83_9FIRM</name>
<evidence type="ECO:0000256" key="3">
    <source>
        <dbReference type="ARBA" id="ARBA00022741"/>
    </source>
</evidence>
<dbReference type="InterPro" id="IPR027417">
    <property type="entry name" value="P-loop_NTPase"/>
</dbReference>
<dbReference type="Gene3D" id="3.40.50.300">
    <property type="entry name" value="P-loop containing nucleotide triphosphate hydrolases"/>
    <property type="match status" value="2"/>
</dbReference>
<keyword evidence="1" id="KW-0813">Transport</keyword>
<keyword evidence="4 6" id="KW-0067">ATP-binding</keyword>
<dbReference type="InterPro" id="IPR003439">
    <property type="entry name" value="ABC_transporter-like_ATP-bd"/>
</dbReference>
<sequence length="515" mass="57077">MEAVLEMKKITKRFPGVVALDQVSLTVHRGEIHALIGENGAGKSTLMKCLLGIYQKDEGEIIYKGRETAFKSPHDALNAGISMIHQELNLVQTFTVAENIWMGREGKFAKAGVIDTGLMNRKTKELLERLNISVDPSAYVSSLSVANMQLIELARAVSYDADIIVMDEPTSALADQEILLLHGIVRDLVKKGTAVIFISHKLEELFEICDNMTIMRNGQFVATKSCREITMDQLIGLIAGREIDDVYIKDQFEKGKVKIRVENLCGDGFSNVSFEVRAGEILGLCGLMGAGRSEIMRAIFGIDPIRSGKIYINDQEIKITSPKDAIAQGIAMVTEDRLRMGILQSMSISTNITLPRIKEYARAGFMNSRKELWDCEQISEKLHVKKASFSDPIASLSGGNQQKVILARWLLNNPEILILDEPTRGIDVGAKSEIYKIMNDLARNEGLAILMVSSEMPEILGMSDTIAVVRNGQIVHMEENREGLSADDLLQYAFGVSEERVKTGQKCLNYKACDE</sequence>
<comment type="caution">
    <text evidence="6">The sequence shown here is derived from an EMBL/GenBank/DDBJ whole genome shotgun (WGS) entry which is preliminary data.</text>
</comment>
<dbReference type="SUPFAM" id="SSF52540">
    <property type="entry name" value="P-loop containing nucleoside triphosphate hydrolases"/>
    <property type="match status" value="2"/>
</dbReference>
<dbReference type="InterPro" id="IPR003593">
    <property type="entry name" value="AAA+_ATPase"/>
</dbReference>
<proteinExistence type="predicted"/>
<keyword evidence="2" id="KW-0677">Repeat</keyword>
<protein>
    <submittedName>
        <fullName evidence="6">Sugar ABC transporter ATP-binding protein</fullName>
    </submittedName>
</protein>
<evidence type="ECO:0000259" key="5">
    <source>
        <dbReference type="PROSITE" id="PS50893"/>
    </source>
</evidence>
<keyword evidence="3" id="KW-0547">Nucleotide-binding</keyword>
<evidence type="ECO:0000256" key="2">
    <source>
        <dbReference type="ARBA" id="ARBA00022737"/>
    </source>
</evidence>
<dbReference type="PANTHER" id="PTHR43790:SF9">
    <property type="entry name" value="GALACTOFURANOSE TRANSPORTER ATP-BINDING PROTEIN YTFR"/>
    <property type="match status" value="1"/>
</dbReference>